<evidence type="ECO:0000313" key="3">
    <source>
        <dbReference type="Proteomes" id="UP000094578"/>
    </source>
</evidence>
<dbReference type="RefSeq" id="WP_069326588.1">
    <property type="nucleotide sequence ID" value="NZ_MDER01000030.1"/>
</dbReference>
<evidence type="ECO:0000256" key="1">
    <source>
        <dbReference type="SAM" id="Phobius"/>
    </source>
</evidence>
<keyword evidence="1" id="KW-0812">Transmembrane</keyword>
<dbReference type="Gene3D" id="1.10.1760.20">
    <property type="match status" value="1"/>
</dbReference>
<keyword evidence="1" id="KW-1133">Transmembrane helix</keyword>
<feature type="transmembrane region" description="Helical" evidence="1">
    <location>
        <begin position="59"/>
        <end position="79"/>
    </location>
</feature>
<dbReference type="InterPro" id="IPR017196">
    <property type="entry name" value="ECF_substrate-spec_UCP037395"/>
</dbReference>
<keyword evidence="3" id="KW-1185">Reference proteome</keyword>
<feature type="transmembrane region" description="Helical" evidence="1">
    <location>
        <begin position="85"/>
        <end position="116"/>
    </location>
</feature>
<dbReference type="PIRSF" id="PIRSF037395">
    <property type="entry name" value="UCP037395_ABCper"/>
    <property type="match status" value="1"/>
</dbReference>
<comment type="caution">
    <text evidence="2">The sequence shown here is derived from an EMBL/GenBank/DDBJ whole genome shotgun (WGS) entry which is preliminary data.</text>
</comment>
<feature type="transmembrane region" description="Helical" evidence="1">
    <location>
        <begin position="192"/>
        <end position="213"/>
    </location>
</feature>
<gene>
    <name evidence="2" type="ORF">PTI45_01157</name>
</gene>
<protein>
    <recommendedName>
        <fullName evidence="4">ECF transporter S component</fullName>
    </recommendedName>
</protein>
<evidence type="ECO:0000313" key="2">
    <source>
        <dbReference type="EMBL" id="ODP29674.1"/>
    </source>
</evidence>
<reference evidence="2 3" key="1">
    <citation type="submission" date="2016-08" db="EMBL/GenBank/DDBJ databases">
        <title>Genome sequencing of Paenibacillus sp. TI45-13ar, isolated from Korean traditional nuruk.</title>
        <authorList>
            <person name="Kim S.-J."/>
        </authorList>
    </citation>
    <scope>NUCLEOTIDE SEQUENCE [LARGE SCALE GENOMIC DNA]</scope>
    <source>
        <strain evidence="2 3">TI45-13ar</strain>
    </source>
</reference>
<dbReference type="EMBL" id="MDER01000030">
    <property type="protein sequence ID" value="ODP29674.1"/>
    <property type="molecule type" value="Genomic_DNA"/>
</dbReference>
<dbReference type="STRING" id="1886670.PTI45_01157"/>
<sequence>MARSRLWLMIAVGLSILVLALSNAVLSDHYMLLSFVLLMAVMLPLFVRFERRKLEARELVLLAMLAAIAAVSRIPFAALPSVKPVSAIVILSALVFGSEAGFIVGAMAALVSNIYFGQGPWTPWQMFAWGMMGVSAGLLRNTWWMRKRLGLLTFGLIWGFLFGWIMNLWVVIDLAVALEWKAVLAVYAQSFYFDLAHALSNVFFLAILAGGWIKVLERFRKKYGLLDSG</sequence>
<accession>A0A1E3L7P9</accession>
<dbReference type="GO" id="GO:0016020">
    <property type="term" value="C:membrane"/>
    <property type="evidence" value="ECO:0007669"/>
    <property type="project" value="InterPro"/>
</dbReference>
<dbReference type="PATRIC" id="fig|1886670.3.peg.1180"/>
<evidence type="ECO:0008006" key="4">
    <source>
        <dbReference type="Google" id="ProtNLM"/>
    </source>
</evidence>
<keyword evidence="1" id="KW-0472">Membrane</keyword>
<dbReference type="Pfam" id="PF07155">
    <property type="entry name" value="ECF-ribofla_trS"/>
    <property type="match status" value="1"/>
</dbReference>
<dbReference type="AlphaFoldDB" id="A0A1E3L7P9"/>
<feature type="transmembrane region" description="Helical" evidence="1">
    <location>
        <begin position="149"/>
        <end position="172"/>
    </location>
</feature>
<dbReference type="InterPro" id="IPR009825">
    <property type="entry name" value="ECF_substrate-spec-like"/>
</dbReference>
<organism evidence="2 3">
    <name type="scientific">Paenibacillus nuruki</name>
    <dbReference type="NCBI Taxonomy" id="1886670"/>
    <lineage>
        <taxon>Bacteria</taxon>
        <taxon>Bacillati</taxon>
        <taxon>Bacillota</taxon>
        <taxon>Bacilli</taxon>
        <taxon>Bacillales</taxon>
        <taxon>Paenibacillaceae</taxon>
        <taxon>Paenibacillus</taxon>
    </lineage>
</organism>
<proteinExistence type="predicted"/>
<dbReference type="Proteomes" id="UP000094578">
    <property type="component" value="Unassembled WGS sequence"/>
</dbReference>
<name>A0A1E3L7P9_9BACL</name>
<feature type="transmembrane region" description="Helical" evidence="1">
    <location>
        <begin position="30"/>
        <end position="47"/>
    </location>
</feature>